<sequence length="120" mass="12846">MVKPVELKEPATEATFGVNQFNAAQTEDGKWFAFDADGNEVASGDFQGEDQAGFEVLQTVSSETPFSYLAFSLDTGGTQNAGYVLSGLNYVPAALPESEEFTYTAVDADGFTDEARLPLI</sequence>
<name>A0A3S0NDI7_9GAMM</name>
<comment type="caution">
    <text evidence="1">The sequence shown here is derived from an EMBL/GenBank/DDBJ whole genome shotgun (WGS) entry which is preliminary data.</text>
</comment>
<dbReference type="AlphaFoldDB" id="A0A3S0NDI7"/>
<organism evidence="1">
    <name type="scientific">Billgrantia gudaonensis</name>
    <dbReference type="NCBI Taxonomy" id="376427"/>
    <lineage>
        <taxon>Bacteria</taxon>
        <taxon>Pseudomonadati</taxon>
        <taxon>Pseudomonadota</taxon>
        <taxon>Gammaproteobacteria</taxon>
        <taxon>Oceanospirillales</taxon>
        <taxon>Halomonadaceae</taxon>
        <taxon>Billgrantia</taxon>
    </lineage>
</organism>
<reference evidence="1" key="1">
    <citation type="submission" date="2018-12" db="EMBL/GenBank/DDBJ databases">
        <authorList>
            <person name="Jadhav K."/>
            <person name="Kushwaha B."/>
            <person name="Jadhav I."/>
        </authorList>
    </citation>
    <scope>NUCLEOTIDE SEQUENCE [LARGE SCALE GENOMIC DNA]</scope>
    <source>
        <strain evidence="1">SBS 10</strain>
    </source>
</reference>
<proteinExistence type="predicted"/>
<accession>A0A3S0NDI7</accession>
<dbReference type="EMBL" id="RXHI01000028">
    <property type="protein sequence ID" value="RUA21977.1"/>
    <property type="molecule type" value="Genomic_DNA"/>
</dbReference>
<evidence type="ECO:0000313" key="1">
    <source>
        <dbReference type="EMBL" id="RUA21977.1"/>
    </source>
</evidence>
<protein>
    <submittedName>
        <fullName evidence="1">Uncharacterized protein</fullName>
    </submittedName>
</protein>
<gene>
    <name evidence="1" type="ORF">DSL92_08675</name>
</gene>